<reference evidence="2 3" key="1">
    <citation type="journal article" date="2012" name="Stand. Genomic Sci.">
        <title>Genome sequence of the orange-pigmented seawater bacterium Owenweeksia hongkongensis type strain (UST20020801(T)).</title>
        <authorList>
            <person name="Riedel T."/>
            <person name="Held B."/>
            <person name="Nolan M."/>
            <person name="Lucas S."/>
            <person name="Lapidus A."/>
            <person name="Tice H."/>
            <person name="Del Rio T.G."/>
            <person name="Cheng J.F."/>
            <person name="Han C."/>
            <person name="Tapia R."/>
            <person name="Goodwin L.A."/>
            <person name="Pitluck S."/>
            <person name="Liolios K."/>
            <person name="Mavromatis K."/>
            <person name="Pagani I."/>
            <person name="Ivanova N."/>
            <person name="Mikhailova N."/>
            <person name="Pati A."/>
            <person name="Chen A."/>
            <person name="Palaniappan K."/>
            <person name="Rohde M."/>
            <person name="Tindall B.J."/>
            <person name="Detter J.C."/>
            <person name="Goker M."/>
            <person name="Woyke T."/>
            <person name="Bristow J."/>
            <person name="Eisen J.A."/>
            <person name="Markowitz V."/>
            <person name="Hugenholtz P."/>
            <person name="Klenk H.P."/>
            <person name="Kyrpides N.C."/>
        </authorList>
    </citation>
    <scope>NUCLEOTIDE SEQUENCE</scope>
    <source>
        <strain evidence="3">DSM 17368 / JCM 12287 / NRRL B-23963</strain>
    </source>
</reference>
<keyword evidence="3" id="KW-1185">Reference proteome</keyword>
<accession>G8R5V8</accession>
<proteinExistence type="predicted"/>
<protein>
    <submittedName>
        <fullName evidence="2">Uncharacterized protein</fullName>
    </submittedName>
</protein>
<feature type="transmembrane region" description="Helical" evidence="1">
    <location>
        <begin position="7"/>
        <end position="27"/>
    </location>
</feature>
<sequence length="65" mass="7929">MSKAFRLVEILWLVVAATSAFEVYDLWGTFDTKFWVFVGFMVFGVFMFFFRKKQRQKFEERNKNI</sequence>
<dbReference type="Proteomes" id="UP000005631">
    <property type="component" value="Chromosome"/>
</dbReference>
<name>G8R5V8_OWEHD</name>
<dbReference type="AlphaFoldDB" id="G8R5V8"/>
<keyword evidence="1" id="KW-0472">Membrane</keyword>
<organism evidence="2 3">
    <name type="scientific">Owenweeksia hongkongensis (strain DSM 17368 / CIP 108786 / JCM 12287 / NRRL B-23963 / UST20020801)</name>
    <dbReference type="NCBI Taxonomy" id="926562"/>
    <lineage>
        <taxon>Bacteria</taxon>
        <taxon>Pseudomonadati</taxon>
        <taxon>Bacteroidota</taxon>
        <taxon>Flavobacteriia</taxon>
        <taxon>Flavobacteriales</taxon>
        <taxon>Owenweeksiaceae</taxon>
        <taxon>Owenweeksia</taxon>
    </lineage>
</organism>
<gene>
    <name evidence="2" type="ordered locus">Oweho_0084</name>
</gene>
<keyword evidence="1" id="KW-1133">Transmembrane helix</keyword>
<dbReference type="EMBL" id="CP003156">
    <property type="protein sequence ID" value="AEV31106.1"/>
    <property type="molecule type" value="Genomic_DNA"/>
</dbReference>
<dbReference type="RefSeq" id="WP_014200467.1">
    <property type="nucleotide sequence ID" value="NC_016599.1"/>
</dbReference>
<keyword evidence="1" id="KW-0812">Transmembrane</keyword>
<evidence type="ECO:0000313" key="2">
    <source>
        <dbReference type="EMBL" id="AEV31106.1"/>
    </source>
</evidence>
<evidence type="ECO:0000313" key="3">
    <source>
        <dbReference type="Proteomes" id="UP000005631"/>
    </source>
</evidence>
<dbReference type="STRING" id="926562.Oweho_0084"/>
<feature type="transmembrane region" description="Helical" evidence="1">
    <location>
        <begin position="33"/>
        <end position="50"/>
    </location>
</feature>
<evidence type="ECO:0000256" key="1">
    <source>
        <dbReference type="SAM" id="Phobius"/>
    </source>
</evidence>
<dbReference type="KEGG" id="oho:Oweho_0084"/>
<dbReference type="HOGENOM" id="CLU_205917_1_0_10"/>